<reference evidence="1" key="1">
    <citation type="submission" date="2021-06" db="EMBL/GenBank/DDBJ databases">
        <authorList>
            <person name="Kallberg Y."/>
            <person name="Tangrot J."/>
            <person name="Rosling A."/>
        </authorList>
    </citation>
    <scope>NUCLEOTIDE SEQUENCE</scope>
    <source>
        <strain evidence="1">AU212A</strain>
    </source>
</reference>
<dbReference type="Proteomes" id="UP000789860">
    <property type="component" value="Unassembled WGS sequence"/>
</dbReference>
<dbReference type="EMBL" id="CAJVPM010000648">
    <property type="protein sequence ID" value="CAG8448759.1"/>
    <property type="molecule type" value="Genomic_DNA"/>
</dbReference>
<comment type="caution">
    <text evidence="1">The sequence shown here is derived from an EMBL/GenBank/DDBJ whole genome shotgun (WGS) entry which is preliminary data.</text>
</comment>
<organism evidence="1 2">
    <name type="scientific">Scutellospora calospora</name>
    <dbReference type="NCBI Taxonomy" id="85575"/>
    <lineage>
        <taxon>Eukaryota</taxon>
        <taxon>Fungi</taxon>
        <taxon>Fungi incertae sedis</taxon>
        <taxon>Mucoromycota</taxon>
        <taxon>Glomeromycotina</taxon>
        <taxon>Glomeromycetes</taxon>
        <taxon>Diversisporales</taxon>
        <taxon>Gigasporaceae</taxon>
        <taxon>Scutellospora</taxon>
    </lineage>
</organism>
<evidence type="ECO:0000313" key="2">
    <source>
        <dbReference type="Proteomes" id="UP000789860"/>
    </source>
</evidence>
<accession>A0ACA9K2E1</accession>
<sequence length="805" mass="92566">LLNEAIRQLNTVSSISAQNPITWVVKGFIYLGRNDPDAAYNAFKNAYGLANHNIPALFGMARIKYLRQEYKEALKLYQEILRLKPDLTEPDPRVGIGLCFNKLQNFDEAIAAFDRALELNPNNISANILLATLELDISKQFEEVNEIDRLTNFVTAMDRANKALELNPNHSSALILLAHGFFFQRDFENLIEAARRAEENTDSKPILAEAHFNQARAYHVMEDHMKALYHYTQAINYNENHLLAIYGYGQMLIKFERYEDAKIIFETLRRQNPNFLDVVTILAILAANTALDETDSTKRDNAFEEFNTITKAISDKTYDNPEIFIVKAHAIEGKNAYKSLQALKLAEAMYLKAKDPIPLELFNKKGNMFFKLGQYAEASECYREALKKCENLNSPQSDVRITLFYNLARSYEASHNFKEAQDLYNQILNEHPAFIPAYLRLAAIEEIHGNNAKANDIYTEILEFGDNVEVRKRLAVNQLRQGEFRISRRSLDAIHSENKNDIVASTALGSLHLFKARSFRQEKESRELSYKKAVEYFQKALQKNPKNVWAANGITVAIAESGRFKEAKDLFWKLKEHNPIPEIIINYAHVCSQMNEHNAAILAYEGVSKKSQNKDVSVLEWIGRSCYLLAKETKNLAKMDEALIWTEKALRLAPTNKLIVHNVALIQQSRAQLIGEPGEMRSSAQLMSAIADVECAHHTFEHLVNDGSPHVNFDKEVLNQRINFGHSTMEEERKRREEIERAIENQRRIDQQLREYTEKQSEVWGEENKKRKSRKYVESDDEDAEPFQKSDHVRNQKPNQKLNES</sequence>
<proteinExistence type="predicted"/>
<keyword evidence="2" id="KW-1185">Reference proteome</keyword>
<feature type="non-terminal residue" evidence="1">
    <location>
        <position position="1"/>
    </location>
</feature>
<name>A0ACA9K2E1_9GLOM</name>
<protein>
    <submittedName>
        <fullName evidence="1">8817_t:CDS:1</fullName>
    </submittedName>
</protein>
<evidence type="ECO:0000313" key="1">
    <source>
        <dbReference type="EMBL" id="CAG8448759.1"/>
    </source>
</evidence>
<gene>
    <name evidence="1" type="ORF">SCALOS_LOCUS1079</name>
</gene>